<dbReference type="EnsemblPlants" id="PNT71737">
    <property type="protein sequence ID" value="PNT71737"/>
    <property type="gene ID" value="BRADI_2g34785v3"/>
</dbReference>
<evidence type="ECO:0000313" key="6">
    <source>
        <dbReference type="Proteomes" id="UP000008810"/>
    </source>
</evidence>
<gene>
    <name evidence="5" type="primary">LOC100841624</name>
    <name evidence="4" type="ORF">BRADI_2g34785v3</name>
</gene>
<dbReference type="OrthoDB" id="306690at2759"/>
<accession>A0A2K2DBT1</accession>
<comment type="function">
    <text evidence="1">Specifically recognizes and binds N6-methyladenosine (m6A)-containing RNAs, and regulates mRNA stability. M6A is a modification present at internal sites of mRNAs and some non-coding RNAs and plays a role in mRNA stability and processing.</text>
</comment>
<dbReference type="STRING" id="15368.A0A2K2DBT1"/>
<dbReference type="AlphaFoldDB" id="A0A2K2DBT1"/>
<dbReference type="ExpressionAtlas" id="A0A2K2DBT1">
    <property type="expression patterns" value="baseline"/>
</dbReference>
<dbReference type="PROSITE" id="PS50882">
    <property type="entry name" value="YTH"/>
    <property type="match status" value="1"/>
</dbReference>
<dbReference type="PANTHER" id="PTHR12357:SF92">
    <property type="entry name" value="YTH DOMAIN-CONTAINING FAMILY PROTEIN"/>
    <property type="match status" value="1"/>
</dbReference>
<dbReference type="PANTHER" id="PTHR12357">
    <property type="entry name" value="YTH YT521-B HOMOLOGY DOMAIN-CONTAINING"/>
    <property type="match status" value="1"/>
</dbReference>
<feature type="region of interest" description="Disordered" evidence="2">
    <location>
        <begin position="189"/>
        <end position="209"/>
    </location>
</feature>
<reference evidence="5" key="3">
    <citation type="submission" date="2018-08" db="UniProtKB">
        <authorList>
            <consortium name="EnsemblPlants"/>
        </authorList>
    </citation>
    <scope>IDENTIFICATION</scope>
    <source>
        <strain evidence="5">cv. Bd21</strain>
    </source>
</reference>
<feature type="compositionally biased region" description="Polar residues" evidence="2">
    <location>
        <begin position="191"/>
        <end position="207"/>
    </location>
</feature>
<feature type="domain" description="YTH" evidence="3">
    <location>
        <begin position="359"/>
        <end position="500"/>
    </location>
</feature>
<evidence type="ECO:0000313" key="5">
    <source>
        <dbReference type="EnsemblPlants" id="PNT71737"/>
    </source>
</evidence>
<dbReference type="CDD" id="cd21134">
    <property type="entry name" value="YTH"/>
    <property type="match status" value="1"/>
</dbReference>
<reference evidence="4" key="2">
    <citation type="submission" date="2017-06" db="EMBL/GenBank/DDBJ databases">
        <title>WGS assembly of Brachypodium distachyon.</title>
        <authorList>
            <consortium name="The International Brachypodium Initiative"/>
            <person name="Lucas S."/>
            <person name="Harmon-Smith M."/>
            <person name="Lail K."/>
            <person name="Tice H."/>
            <person name="Grimwood J."/>
            <person name="Bruce D."/>
            <person name="Barry K."/>
            <person name="Shu S."/>
            <person name="Lindquist E."/>
            <person name="Wang M."/>
            <person name="Pitluck S."/>
            <person name="Vogel J.P."/>
            <person name="Garvin D.F."/>
            <person name="Mockler T.C."/>
            <person name="Schmutz J."/>
            <person name="Rokhsar D."/>
            <person name="Bevan M.W."/>
        </authorList>
    </citation>
    <scope>NUCLEOTIDE SEQUENCE</scope>
    <source>
        <strain evidence="4">Bd21</strain>
    </source>
</reference>
<dbReference type="Pfam" id="PF04146">
    <property type="entry name" value="YTH"/>
    <property type="match status" value="1"/>
</dbReference>
<evidence type="ECO:0000313" key="4">
    <source>
        <dbReference type="EMBL" id="PNT71737.1"/>
    </source>
</evidence>
<dbReference type="InterPro" id="IPR045168">
    <property type="entry name" value="YTH_prot"/>
</dbReference>
<evidence type="ECO:0000256" key="1">
    <source>
        <dbReference type="RuleBase" id="RU369095"/>
    </source>
</evidence>
<dbReference type="GO" id="GO:1990247">
    <property type="term" value="F:N6-methyladenosine-containing RNA reader activity"/>
    <property type="evidence" value="ECO:0007669"/>
    <property type="project" value="UniProtKB-UniRule"/>
</dbReference>
<feature type="compositionally biased region" description="Polar residues" evidence="2">
    <location>
        <begin position="257"/>
        <end position="274"/>
    </location>
</feature>
<evidence type="ECO:0000256" key="2">
    <source>
        <dbReference type="SAM" id="MobiDB-lite"/>
    </source>
</evidence>
<dbReference type="EMBL" id="CM000881">
    <property type="protein sequence ID" value="PNT71737.1"/>
    <property type="molecule type" value="Genomic_DNA"/>
</dbReference>
<keyword evidence="6" id="KW-1185">Reference proteome</keyword>
<protein>
    <recommendedName>
        <fullName evidence="1">YTH domain-containing family protein</fullName>
    </recommendedName>
</protein>
<evidence type="ECO:0000259" key="3">
    <source>
        <dbReference type="PROSITE" id="PS50882"/>
    </source>
</evidence>
<dbReference type="GO" id="GO:0005737">
    <property type="term" value="C:cytoplasm"/>
    <property type="evidence" value="ECO:0000318"/>
    <property type="project" value="GO_Central"/>
</dbReference>
<organism evidence="4">
    <name type="scientific">Brachypodium distachyon</name>
    <name type="common">Purple false brome</name>
    <name type="synonym">Trachynia distachya</name>
    <dbReference type="NCBI Taxonomy" id="15368"/>
    <lineage>
        <taxon>Eukaryota</taxon>
        <taxon>Viridiplantae</taxon>
        <taxon>Streptophyta</taxon>
        <taxon>Embryophyta</taxon>
        <taxon>Tracheophyta</taxon>
        <taxon>Spermatophyta</taxon>
        <taxon>Magnoliopsida</taxon>
        <taxon>Liliopsida</taxon>
        <taxon>Poales</taxon>
        <taxon>Poaceae</taxon>
        <taxon>BOP clade</taxon>
        <taxon>Pooideae</taxon>
        <taxon>Stipodae</taxon>
        <taxon>Brachypodieae</taxon>
        <taxon>Brachypodium</taxon>
    </lineage>
</organism>
<dbReference type="GO" id="GO:0061157">
    <property type="term" value="P:mRNA destabilization"/>
    <property type="evidence" value="ECO:0000318"/>
    <property type="project" value="GO_Central"/>
</dbReference>
<reference evidence="4 5" key="1">
    <citation type="journal article" date="2010" name="Nature">
        <title>Genome sequencing and analysis of the model grass Brachypodium distachyon.</title>
        <authorList>
            <consortium name="International Brachypodium Initiative"/>
        </authorList>
    </citation>
    <scope>NUCLEOTIDE SEQUENCE [LARGE SCALE GENOMIC DNA]</scope>
    <source>
        <strain evidence="4">Bd21</strain>
        <strain evidence="5">cv. Bd21</strain>
    </source>
</reference>
<sequence>MANNRYVAHTIDYCMRGMAMLGVLVMEFWPRVTASPMDFEADPELVFGEEFCFPATAYYPTPYAPAGTNLPAELYEPQEIWDQYLQYSGQQAEGSSCSYYVVPDYGITHSPIGPYPSEPSVIADGRFVGAQGYLASTTDSTYHQPVPTTPYDAHPFAAQWGPATTSQTLTYTDSLFIPSGQDQSIPVAPNKNITWNPSAQSTSVSSKKFQRNAMLPKVQLHSSDPWKQDPATRTMVPAKLRHIPQASRQYLQGGVPSVTSSPQTNPSCNSNASYDGSDLRKMAVAEKFKPSSKPRSCLYGSTGRLSCQNLGNGKTAIGSSEIVVKSYTSSLHIGDPEGKIIIRPDQFNRNDFQVVYPNAKFFVIKSWGEANVHKSVKYGVWSSSIQGNKKLDRAFGDAQLIAASSSTTCPVFLFFSVNQSNHFCGVAEMVGPVDFRKNMDFWSQDRWVGSFPVRWHIIKNIPNVALQYILLQNNEYRPVTFSRDTQEIHYGPGTSMLKIFKATRVNECLLDDFTVYEEEEARSIKCTTSKLRGDAPRFIPFPKLYGRGACVPRQPKADKVLVDRIIRESHNLADRLRHVNLDMHQGSWEKPGNLIRDCATTYAQKDIHCYGIQAPENVVKAVEFQPLASNMLAAFDGELTREKVQITPLGKEYPRTVAKVSPKAPEEYQTEDKITLVHSASAAPDTIYQEKKIIREQCSHPIKSQVSEACSRCSIDDVIRIGSMLLPMKMSS</sequence>
<keyword evidence="1" id="KW-0694">RNA-binding</keyword>
<dbReference type="GO" id="GO:0003729">
    <property type="term" value="F:mRNA binding"/>
    <property type="evidence" value="ECO:0000318"/>
    <property type="project" value="GO_Central"/>
</dbReference>
<proteinExistence type="inferred from homology"/>
<dbReference type="Gramene" id="PNT71737">
    <property type="protein sequence ID" value="PNT71737"/>
    <property type="gene ID" value="BRADI_2g34785v3"/>
</dbReference>
<dbReference type="Gene3D" id="3.10.590.10">
    <property type="entry name" value="ph1033 like domains"/>
    <property type="match status" value="1"/>
</dbReference>
<dbReference type="Proteomes" id="UP000008810">
    <property type="component" value="Chromosome 2"/>
</dbReference>
<comment type="similarity">
    <text evidence="1">Belongs to the YTHDF family.</text>
</comment>
<name>A0A2K2DBT1_BRADI</name>
<feature type="region of interest" description="Disordered" evidence="2">
    <location>
        <begin position="253"/>
        <end position="275"/>
    </location>
</feature>
<dbReference type="InterPro" id="IPR007275">
    <property type="entry name" value="YTH_domain"/>
</dbReference>